<accession>A0A0F9J111</accession>
<gene>
    <name evidence="1" type="ORF">LCGC14_1512820</name>
</gene>
<name>A0A0F9J111_9ZZZZ</name>
<sequence>MDQKLNKWISVLGNTDRYFREAIVEHREEILDLNVAQLRSGKDSLGELLDEYASDAYAQFKQAIGSQAPLGIPDLILEGDFTEGFVLKGDGVEFFITSTDEKKDRLRDKYGEDIFGLAEESLEEIRPAILESFLIRLRNNLT</sequence>
<dbReference type="AlphaFoldDB" id="A0A0F9J111"/>
<comment type="caution">
    <text evidence="1">The sequence shown here is derived from an EMBL/GenBank/DDBJ whole genome shotgun (WGS) entry which is preliminary data.</text>
</comment>
<evidence type="ECO:0000313" key="1">
    <source>
        <dbReference type="EMBL" id="KKM63304.1"/>
    </source>
</evidence>
<proteinExistence type="predicted"/>
<organism evidence="1">
    <name type="scientific">marine sediment metagenome</name>
    <dbReference type="NCBI Taxonomy" id="412755"/>
    <lineage>
        <taxon>unclassified sequences</taxon>
        <taxon>metagenomes</taxon>
        <taxon>ecological metagenomes</taxon>
    </lineage>
</organism>
<reference evidence="1" key="1">
    <citation type="journal article" date="2015" name="Nature">
        <title>Complex archaea that bridge the gap between prokaryotes and eukaryotes.</title>
        <authorList>
            <person name="Spang A."/>
            <person name="Saw J.H."/>
            <person name="Jorgensen S.L."/>
            <person name="Zaremba-Niedzwiedzka K."/>
            <person name="Martijn J."/>
            <person name="Lind A.E."/>
            <person name="van Eijk R."/>
            <person name="Schleper C."/>
            <person name="Guy L."/>
            <person name="Ettema T.J."/>
        </authorList>
    </citation>
    <scope>NUCLEOTIDE SEQUENCE</scope>
</reference>
<protein>
    <submittedName>
        <fullName evidence="1">Uncharacterized protein</fullName>
    </submittedName>
</protein>
<dbReference type="EMBL" id="LAZR01011124">
    <property type="protein sequence ID" value="KKM63304.1"/>
    <property type="molecule type" value="Genomic_DNA"/>
</dbReference>